<dbReference type="Proteomes" id="UP000814140">
    <property type="component" value="Unassembled WGS sequence"/>
</dbReference>
<evidence type="ECO:0000313" key="1">
    <source>
        <dbReference type="EMBL" id="KAI0056960.1"/>
    </source>
</evidence>
<protein>
    <submittedName>
        <fullName evidence="1">Uncharacterized protein</fullName>
    </submittedName>
</protein>
<organism evidence="1 2">
    <name type="scientific">Artomyces pyxidatus</name>
    <dbReference type="NCBI Taxonomy" id="48021"/>
    <lineage>
        <taxon>Eukaryota</taxon>
        <taxon>Fungi</taxon>
        <taxon>Dikarya</taxon>
        <taxon>Basidiomycota</taxon>
        <taxon>Agaricomycotina</taxon>
        <taxon>Agaricomycetes</taxon>
        <taxon>Russulales</taxon>
        <taxon>Auriscalpiaceae</taxon>
        <taxon>Artomyces</taxon>
    </lineage>
</organism>
<gene>
    <name evidence="1" type="ORF">BV25DRAFT_1920597</name>
</gene>
<reference evidence="1" key="1">
    <citation type="submission" date="2021-03" db="EMBL/GenBank/DDBJ databases">
        <authorList>
            <consortium name="DOE Joint Genome Institute"/>
            <person name="Ahrendt S."/>
            <person name="Looney B.P."/>
            <person name="Miyauchi S."/>
            <person name="Morin E."/>
            <person name="Drula E."/>
            <person name="Courty P.E."/>
            <person name="Chicoki N."/>
            <person name="Fauchery L."/>
            <person name="Kohler A."/>
            <person name="Kuo A."/>
            <person name="Labutti K."/>
            <person name="Pangilinan J."/>
            <person name="Lipzen A."/>
            <person name="Riley R."/>
            <person name="Andreopoulos W."/>
            <person name="He G."/>
            <person name="Johnson J."/>
            <person name="Barry K.W."/>
            <person name="Grigoriev I.V."/>
            <person name="Nagy L."/>
            <person name="Hibbett D."/>
            <person name="Henrissat B."/>
            <person name="Matheny P.B."/>
            <person name="Labbe J."/>
            <person name="Martin F."/>
        </authorList>
    </citation>
    <scope>NUCLEOTIDE SEQUENCE</scope>
    <source>
        <strain evidence="1">HHB10654</strain>
    </source>
</reference>
<dbReference type="EMBL" id="MU277255">
    <property type="protein sequence ID" value="KAI0056960.1"/>
    <property type="molecule type" value="Genomic_DNA"/>
</dbReference>
<name>A0ACB8SKK1_9AGAM</name>
<sequence length="49" mass="5688">MPYAFRGVHIDHRDLYGVSHGVNEKLRFYARLTLDVDDANFVKAVETHN</sequence>
<reference evidence="1" key="2">
    <citation type="journal article" date="2022" name="New Phytol.">
        <title>Evolutionary transition to the ectomycorrhizal habit in the genomes of a hyperdiverse lineage of mushroom-forming fungi.</title>
        <authorList>
            <person name="Looney B."/>
            <person name="Miyauchi S."/>
            <person name="Morin E."/>
            <person name="Drula E."/>
            <person name="Courty P.E."/>
            <person name="Kohler A."/>
            <person name="Kuo A."/>
            <person name="LaButti K."/>
            <person name="Pangilinan J."/>
            <person name="Lipzen A."/>
            <person name="Riley R."/>
            <person name="Andreopoulos W."/>
            <person name="He G."/>
            <person name="Johnson J."/>
            <person name="Nolan M."/>
            <person name="Tritt A."/>
            <person name="Barry K.W."/>
            <person name="Grigoriev I.V."/>
            <person name="Nagy L.G."/>
            <person name="Hibbett D."/>
            <person name="Henrissat B."/>
            <person name="Matheny P.B."/>
            <person name="Labbe J."/>
            <person name="Martin F.M."/>
        </authorList>
    </citation>
    <scope>NUCLEOTIDE SEQUENCE</scope>
    <source>
        <strain evidence="1">HHB10654</strain>
    </source>
</reference>
<proteinExistence type="predicted"/>
<evidence type="ECO:0000313" key="2">
    <source>
        <dbReference type="Proteomes" id="UP000814140"/>
    </source>
</evidence>
<comment type="caution">
    <text evidence="1">The sequence shown here is derived from an EMBL/GenBank/DDBJ whole genome shotgun (WGS) entry which is preliminary data.</text>
</comment>
<accession>A0ACB8SKK1</accession>
<keyword evidence="2" id="KW-1185">Reference proteome</keyword>